<gene>
    <name evidence="2" type="ORF">ATANTOWER_011788</name>
</gene>
<dbReference type="Proteomes" id="UP001345963">
    <property type="component" value="Unassembled WGS sequence"/>
</dbReference>
<organism evidence="2 3">
    <name type="scientific">Ataeniobius toweri</name>
    <dbReference type="NCBI Taxonomy" id="208326"/>
    <lineage>
        <taxon>Eukaryota</taxon>
        <taxon>Metazoa</taxon>
        <taxon>Chordata</taxon>
        <taxon>Craniata</taxon>
        <taxon>Vertebrata</taxon>
        <taxon>Euteleostomi</taxon>
        <taxon>Actinopterygii</taxon>
        <taxon>Neopterygii</taxon>
        <taxon>Teleostei</taxon>
        <taxon>Neoteleostei</taxon>
        <taxon>Acanthomorphata</taxon>
        <taxon>Ovalentaria</taxon>
        <taxon>Atherinomorphae</taxon>
        <taxon>Cyprinodontiformes</taxon>
        <taxon>Goodeidae</taxon>
        <taxon>Ataeniobius</taxon>
    </lineage>
</organism>
<comment type="caution">
    <text evidence="2">The sequence shown here is derived from an EMBL/GenBank/DDBJ whole genome shotgun (WGS) entry which is preliminary data.</text>
</comment>
<proteinExistence type="predicted"/>
<evidence type="ECO:0000313" key="2">
    <source>
        <dbReference type="EMBL" id="MED6236622.1"/>
    </source>
</evidence>
<feature type="compositionally biased region" description="Polar residues" evidence="1">
    <location>
        <begin position="177"/>
        <end position="186"/>
    </location>
</feature>
<protein>
    <submittedName>
        <fullName evidence="2">Uncharacterized protein</fullName>
    </submittedName>
</protein>
<evidence type="ECO:0000256" key="1">
    <source>
        <dbReference type="SAM" id="MobiDB-lite"/>
    </source>
</evidence>
<dbReference type="EMBL" id="JAHUTI010012374">
    <property type="protein sequence ID" value="MED6236622.1"/>
    <property type="molecule type" value="Genomic_DNA"/>
</dbReference>
<feature type="compositionally biased region" description="Acidic residues" evidence="1">
    <location>
        <begin position="39"/>
        <end position="52"/>
    </location>
</feature>
<evidence type="ECO:0000313" key="3">
    <source>
        <dbReference type="Proteomes" id="UP001345963"/>
    </source>
</evidence>
<sequence>MISFFVPTDLQKPHVSNEEEASAIQQLCNQEKRSSHDQEEAEPQWTEEEQMEPDPSPLEEQGKPGPPCIKEEEEDPEPPLIEEQKKKTQCPLMVEEKVEPDSSVLKHEPLEPEHLTSRYNQKDICCSQEGEQLDQNQSISLMETSTLQEEDLSEEEPRTEQLSYHVSPVDETKDQEGISSTVSESRSQTDTKKRSFRSGIGSLTQLV</sequence>
<name>A0ABU7AF33_9TELE</name>
<reference evidence="2 3" key="1">
    <citation type="submission" date="2021-07" db="EMBL/GenBank/DDBJ databases">
        <authorList>
            <person name="Palmer J.M."/>
        </authorList>
    </citation>
    <scope>NUCLEOTIDE SEQUENCE [LARGE SCALE GENOMIC DNA]</scope>
    <source>
        <strain evidence="2 3">AT_MEX2019</strain>
        <tissue evidence="2">Muscle</tissue>
    </source>
</reference>
<feature type="compositionally biased region" description="Polar residues" evidence="1">
    <location>
        <begin position="129"/>
        <end position="147"/>
    </location>
</feature>
<keyword evidence="3" id="KW-1185">Reference proteome</keyword>
<feature type="region of interest" description="Disordered" evidence="1">
    <location>
        <begin position="1"/>
        <end position="207"/>
    </location>
</feature>
<feature type="compositionally biased region" description="Basic and acidic residues" evidence="1">
    <location>
        <begin position="94"/>
        <end position="116"/>
    </location>
</feature>
<accession>A0ABU7AF33</accession>